<dbReference type="InterPro" id="IPR011048">
    <property type="entry name" value="Haem_d1_sf"/>
</dbReference>
<evidence type="ECO:0000313" key="2">
    <source>
        <dbReference type="Proteomes" id="UP000178606"/>
    </source>
</evidence>
<sequence length="128" mass="13810">MPGQNTRGIAVGADGAWVYVANQDSDDLLAIDAATGRIIRTVRLSQGPRDIAFRNRPIYAGPDPGAVAAADFDGDGFVGLPDFFQFAAAFGASADQPGYDSRFDLNRDNQIGFPDFFLFAEQFGKRSR</sequence>
<dbReference type="InterPro" id="IPR018247">
    <property type="entry name" value="EF_Hand_1_Ca_BS"/>
</dbReference>
<dbReference type="InterPro" id="IPR011992">
    <property type="entry name" value="EF-hand-dom_pair"/>
</dbReference>
<dbReference type="AlphaFoldDB" id="A0A1F6CLG7"/>
<reference evidence="1 2" key="1">
    <citation type="journal article" date="2016" name="Nat. Commun.">
        <title>Thousands of microbial genomes shed light on interconnected biogeochemical processes in an aquifer system.</title>
        <authorList>
            <person name="Anantharaman K."/>
            <person name="Brown C.T."/>
            <person name="Hug L.A."/>
            <person name="Sharon I."/>
            <person name="Castelle C.J."/>
            <person name="Probst A.J."/>
            <person name="Thomas B.C."/>
            <person name="Singh A."/>
            <person name="Wilkins M.J."/>
            <person name="Karaoz U."/>
            <person name="Brodie E.L."/>
            <person name="Williams K.H."/>
            <person name="Hubbard S.S."/>
            <person name="Banfield J.F."/>
        </authorList>
    </citation>
    <scope>NUCLEOTIDE SEQUENCE [LARGE SCALE GENOMIC DNA]</scope>
    <source>
        <strain evidence="2">RIFCSPLOWO2_12_FULL_64_10</strain>
    </source>
</reference>
<dbReference type="NCBIfam" id="TIGR02276">
    <property type="entry name" value="beta_rpt_yvtn"/>
    <property type="match status" value="1"/>
</dbReference>
<gene>
    <name evidence="1" type="ORF">A3F84_28510</name>
</gene>
<dbReference type="Gene3D" id="1.10.1330.10">
    <property type="entry name" value="Dockerin domain"/>
    <property type="match status" value="1"/>
</dbReference>
<evidence type="ECO:0000313" key="1">
    <source>
        <dbReference type="EMBL" id="OGG49821.1"/>
    </source>
</evidence>
<name>A0A1F6CLG7_HANXR</name>
<dbReference type="GO" id="GO:0000272">
    <property type="term" value="P:polysaccharide catabolic process"/>
    <property type="evidence" value="ECO:0007669"/>
    <property type="project" value="InterPro"/>
</dbReference>
<accession>A0A1F6CLG7</accession>
<dbReference type="InterPro" id="IPR015943">
    <property type="entry name" value="WD40/YVTN_repeat-like_dom_sf"/>
</dbReference>
<proteinExistence type="predicted"/>
<evidence type="ECO:0008006" key="3">
    <source>
        <dbReference type="Google" id="ProtNLM"/>
    </source>
</evidence>
<dbReference type="PROSITE" id="PS00018">
    <property type="entry name" value="EF_HAND_1"/>
    <property type="match status" value="2"/>
</dbReference>
<dbReference type="Proteomes" id="UP000178606">
    <property type="component" value="Unassembled WGS sequence"/>
</dbReference>
<dbReference type="Gene3D" id="2.130.10.10">
    <property type="entry name" value="YVTN repeat-like/Quinoprotein amine dehydrogenase"/>
    <property type="match status" value="1"/>
</dbReference>
<dbReference type="SUPFAM" id="SSF51004">
    <property type="entry name" value="C-terminal (heme d1) domain of cytochrome cd1-nitrite reductase"/>
    <property type="match status" value="1"/>
</dbReference>
<organism evidence="1 2">
    <name type="scientific">Handelsmanbacteria sp. (strain RIFCSPLOWO2_12_FULL_64_10)</name>
    <dbReference type="NCBI Taxonomy" id="1817868"/>
    <lineage>
        <taxon>Bacteria</taxon>
        <taxon>Candidatus Handelsmaniibacteriota</taxon>
    </lineage>
</organism>
<dbReference type="InterPro" id="IPR011964">
    <property type="entry name" value="YVTN_b-propeller_repeat"/>
</dbReference>
<dbReference type="EMBL" id="MFKF01000221">
    <property type="protein sequence ID" value="OGG49821.1"/>
    <property type="molecule type" value="Genomic_DNA"/>
</dbReference>
<dbReference type="SUPFAM" id="SSF47473">
    <property type="entry name" value="EF-hand"/>
    <property type="match status" value="1"/>
</dbReference>
<comment type="caution">
    <text evidence="1">The sequence shown here is derived from an EMBL/GenBank/DDBJ whole genome shotgun (WGS) entry which is preliminary data.</text>
</comment>
<protein>
    <recommendedName>
        <fullName evidence="3">EF-hand domain-containing protein</fullName>
    </recommendedName>
</protein>
<dbReference type="InterPro" id="IPR036439">
    <property type="entry name" value="Dockerin_dom_sf"/>
</dbReference>